<accession>K0JPY0</accession>
<sequence length="721" mass="75423">MVRRARVPTRRPGCLPRASGGGPVLGGAHVVGIESSPRERGWSLPLPFRAVARKVFPARAGVVLTHTAVLSDGQRLPRASGGGPVLMNSSGLMPGSSPRERGWSVHVPLAGDIARVFPARAGVVHPQEDHQSYAERLPRASGGGPPVWSFADAAMPSSPRERGWSGLDLRKGPAGWVFPARAGVVRRAPHMPRTLVAVFPARAGVVPRLTPRPADLVGLPRASGGGPSIPSASASVQWSSPRERGWSRSGPVERFGDDVFPARAGVVRPRRTHASPRGSLPRASGGGPFTVVAPMTVVTSSPRERGWSVLQVLVGRGLEVFPARAGVVPDGLTAGLVEACLPRASGGGPSVSPSPTTTATSSPRERGWSHVAALVAVHAAVFPARAGVVRRHHPHPDPTGSLPRASGGGPRSHRPWRTSLRSSPRERGWSRAQYPSYAYQRVFPARAGVVPPPAPAGSPATGLPCASGGGPVGRELWLHHSMSSPRERGWSSSPSCATSPRKSSPRERGWSLPAVQRLGWRRVFPARAGVVPRTRSRGSPTPTSSPRERGWSCRGGGGSIWAAVFPARAGVVRQPRRPRRQDHGLLRASGGGPVRRRISGPPPYIFPAQVGVVRQGSSTRAASRCLSHAGGGGPWAAAGCSPVRCIFPARAEVVHPESGAGRVRRGRCRVSGGGSKLPTFSVGDSAVFSAHASSSETNESTTQDTSGSDLTTHASSRPAPG</sequence>
<feature type="region of interest" description="Disordered" evidence="1">
    <location>
        <begin position="529"/>
        <end position="552"/>
    </location>
</feature>
<feature type="compositionally biased region" description="Polar residues" evidence="1">
    <location>
        <begin position="490"/>
        <end position="502"/>
    </location>
</feature>
<feature type="region of interest" description="Disordered" evidence="1">
    <location>
        <begin position="390"/>
        <end position="427"/>
    </location>
</feature>
<feature type="region of interest" description="Disordered" evidence="1">
    <location>
        <begin position="219"/>
        <end position="251"/>
    </location>
</feature>
<dbReference type="STRING" id="1179773.BN6_19655"/>
<dbReference type="eggNOG" id="ENOG5031TN0">
    <property type="taxonomic scope" value="Bacteria"/>
</dbReference>
<keyword evidence="3" id="KW-1185">Reference proteome</keyword>
<dbReference type="Proteomes" id="UP000006281">
    <property type="component" value="Chromosome"/>
</dbReference>
<dbReference type="KEGG" id="sesp:BN6_19655"/>
<feature type="region of interest" description="Disordered" evidence="1">
    <location>
        <begin position="1"/>
        <end position="21"/>
    </location>
</feature>
<feature type="compositionally biased region" description="Low complexity" evidence="1">
    <location>
        <begin position="350"/>
        <end position="362"/>
    </location>
</feature>
<evidence type="ECO:0000256" key="1">
    <source>
        <dbReference type="SAM" id="MobiDB-lite"/>
    </source>
</evidence>
<dbReference type="AntiFam" id="ANF00057">
    <property type="entry name" value="Translation of E. coli type CRISPR repeat"/>
</dbReference>
<protein>
    <submittedName>
        <fullName evidence="2">Uncharacterized protein</fullName>
    </submittedName>
</protein>
<reference evidence="2 3" key="1">
    <citation type="journal article" date="2012" name="BMC Genomics">
        <title>Complete genome sequence of Saccharothrix espanaensis DSM 44229T and comparison to the other completely sequenced Pseudonocardiaceae.</title>
        <authorList>
            <person name="Strobel T."/>
            <person name="Al-Dilaimi A."/>
            <person name="Blom J."/>
            <person name="Gessner A."/>
            <person name="Kalinowski J."/>
            <person name="Luzhetska M."/>
            <person name="Puhler A."/>
            <person name="Szczepanowski R."/>
            <person name="Bechthold A."/>
            <person name="Ruckert C."/>
        </authorList>
    </citation>
    <scope>NUCLEOTIDE SEQUENCE [LARGE SCALE GENOMIC DNA]</scope>
    <source>
        <strain evidence="3">ATCC 51144 / DSM 44229 / JCM 9112 / NBRC 15066 / NRRL 15764</strain>
    </source>
</reference>
<dbReference type="EMBL" id="HE804045">
    <property type="protein sequence ID" value="CCH29285.1"/>
    <property type="molecule type" value="Genomic_DNA"/>
</dbReference>
<proteinExistence type="predicted"/>
<feature type="region of interest" description="Disordered" evidence="1">
    <location>
        <begin position="657"/>
        <end position="721"/>
    </location>
</feature>
<evidence type="ECO:0000313" key="3">
    <source>
        <dbReference type="Proteomes" id="UP000006281"/>
    </source>
</evidence>
<dbReference type="PATRIC" id="fig|1179773.3.peg.1975"/>
<dbReference type="HOGENOM" id="CLU_383500_0_0_11"/>
<feature type="compositionally biased region" description="Polar residues" evidence="1">
    <location>
        <begin position="691"/>
        <end position="715"/>
    </location>
</feature>
<evidence type="ECO:0000313" key="2">
    <source>
        <dbReference type="EMBL" id="CCH29285.1"/>
    </source>
</evidence>
<feature type="region of interest" description="Disordered" evidence="1">
    <location>
        <begin position="572"/>
        <end position="601"/>
    </location>
</feature>
<name>K0JPY0_SACES</name>
<dbReference type="AlphaFoldDB" id="K0JPY0"/>
<feature type="region of interest" description="Disordered" evidence="1">
    <location>
        <begin position="344"/>
        <end position="366"/>
    </location>
</feature>
<gene>
    <name evidence="2" type="ordered locus">BN6_19655</name>
</gene>
<feature type="region of interest" description="Disordered" evidence="1">
    <location>
        <begin position="483"/>
        <end position="510"/>
    </location>
</feature>
<organism evidence="2 3">
    <name type="scientific">Saccharothrix espanaensis (strain ATCC 51144 / DSM 44229 / JCM 9112 / NBRC 15066 / NRRL 15764)</name>
    <dbReference type="NCBI Taxonomy" id="1179773"/>
    <lineage>
        <taxon>Bacteria</taxon>
        <taxon>Bacillati</taxon>
        <taxon>Actinomycetota</taxon>
        <taxon>Actinomycetes</taxon>
        <taxon>Pseudonocardiales</taxon>
        <taxon>Pseudonocardiaceae</taxon>
        <taxon>Saccharothrix</taxon>
    </lineage>
</organism>